<name>A0AA38SN21_9ASTR</name>
<keyword evidence="2" id="KW-1133">Transmembrane helix</keyword>
<keyword evidence="2" id="KW-0812">Transmembrane</keyword>
<accession>A0AA38SN21</accession>
<sequence length="167" mass="18818">MSVGLEGHGPGSKNHLPTTEPFVVINDESPASSDQAPMSSTPTPTSRPPVAKPKGNANVNSDLDDKLIKFLDHMSSKYNPEIVSYEICLKKLDDIGWEKDDPLYGIAIALLTNNRNREAWIAIPEATAKVWEEMIMIVLIYIYVCVCVRRRRIASERIERMPIKLRR</sequence>
<dbReference type="AlphaFoldDB" id="A0AA38SN21"/>
<dbReference type="Proteomes" id="UP001172457">
    <property type="component" value="Chromosome 8"/>
</dbReference>
<reference evidence="3" key="1">
    <citation type="submission" date="2023-03" db="EMBL/GenBank/DDBJ databases">
        <title>Chromosome-scale reference genome and RAD-based genetic map of yellow starthistle (Centaurea solstitialis) reveal putative structural variation and QTLs associated with invader traits.</title>
        <authorList>
            <person name="Reatini B."/>
            <person name="Cang F.A."/>
            <person name="Jiang Q."/>
            <person name="Mckibben M.T.W."/>
            <person name="Barker M.S."/>
            <person name="Rieseberg L.H."/>
            <person name="Dlugosch K.M."/>
        </authorList>
    </citation>
    <scope>NUCLEOTIDE SEQUENCE</scope>
    <source>
        <strain evidence="3">CAN-66</strain>
        <tissue evidence="3">Leaf</tissue>
    </source>
</reference>
<comment type="caution">
    <text evidence="3">The sequence shown here is derived from an EMBL/GenBank/DDBJ whole genome shotgun (WGS) entry which is preliminary data.</text>
</comment>
<feature type="transmembrane region" description="Helical" evidence="2">
    <location>
        <begin position="130"/>
        <end position="148"/>
    </location>
</feature>
<evidence type="ECO:0000313" key="3">
    <source>
        <dbReference type="EMBL" id="KAJ9539185.1"/>
    </source>
</evidence>
<keyword evidence="4" id="KW-1185">Reference proteome</keyword>
<protein>
    <submittedName>
        <fullName evidence="3">Uncharacterized protein</fullName>
    </submittedName>
</protein>
<feature type="region of interest" description="Disordered" evidence="1">
    <location>
        <begin position="1"/>
        <end position="59"/>
    </location>
</feature>
<evidence type="ECO:0000256" key="1">
    <source>
        <dbReference type="SAM" id="MobiDB-lite"/>
    </source>
</evidence>
<keyword evidence="2" id="KW-0472">Membrane</keyword>
<evidence type="ECO:0000313" key="4">
    <source>
        <dbReference type="Proteomes" id="UP001172457"/>
    </source>
</evidence>
<gene>
    <name evidence="3" type="ORF">OSB04_031918</name>
</gene>
<evidence type="ECO:0000256" key="2">
    <source>
        <dbReference type="SAM" id="Phobius"/>
    </source>
</evidence>
<organism evidence="3 4">
    <name type="scientific">Centaurea solstitialis</name>
    <name type="common">yellow star-thistle</name>
    <dbReference type="NCBI Taxonomy" id="347529"/>
    <lineage>
        <taxon>Eukaryota</taxon>
        <taxon>Viridiplantae</taxon>
        <taxon>Streptophyta</taxon>
        <taxon>Embryophyta</taxon>
        <taxon>Tracheophyta</taxon>
        <taxon>Spermatophyta</taxon>
        <taxon>Magnoliopsida</taxon>
        <taxon>eudicotyledons</taxon>
        <taxon>Gunneridae</taxon>
        <taxon>Pentapetalae</taxon>
        <taxon>asterids</taxon>
        <taxon>campanulids</taxon>
        <taxon>Asterales</taxon>
        <taxon>Asteraceae</taxon>
        <taxon>Carduoideae</taxon>
        <taxon>Cardueae</taxon>
        <taxon>Centaureinae</taxon>
        <taxon>Centaurea</taxon>
    </lineage>
</organism>
<feature type="compositionally biased region" description="Gly residues" evidence="1">
    <location>
        <begin position="1"/>
        <end position="10"/>
    </location>
</feature>
<dbReference type="EMBL" id="JARYMX010000008">
    <property type="protein sequence ID" value="KAJ9539185.1"/>
    <property type="molecule type" value="Genomic_DNA"/>
</dbReference>
<proteinExistence type="predicted"/>